<reference evidence="1" key="1">
    <citation type="submission" date="2023-03" db="EMBL/GenBank/DDBJ databases">
        <authorList>
            <person name="Julca I."/>
        </authorList>
    </citation>
    <scope>NUCLEOTIDE SEQUENCE</scope>
</reference>
<dbReference type="GO" id="GO:0005839">
    <property type="term" value="C:proteasome core complex"/>
    <property type="evidence" value="ECO:0007669"/>
    <property type="project" value="InterPro"/>
</dbReference>
<evidence type="ECO:0000313" key="1">
    <source>
        <dbReference type="EMBL" id="CAI9114692.1"/>
    </source>
</evidence>
<dbReference type="SUPFAM" id="SSF56235">
    <property type="entry name" value="N-terminal nucleophile aminohydrolases (Ntn hydrolases)"/>
    <property type="match status" value="1"/>
</dbReference>
<dbReference type="Proteomes" id="UP001161247">
    <property type="component" value="Chromosome 8"/>
</dbReference>
<evidence type="ECO:0000313" key="2">
    <source>
        <dbReference type="Proteomes" id="UP001161247"/>
    </source>
</evidence>
<sequence>MMVGGCGRQYRMGTSLGFIFNDEGVMVSLDHSNILSPENSRVLNSHLLAVVCGVDKFQCQGLIHFLQLKRFQLEEGRRASAAEASKWLADHLTCNPCSDYALSVEVLIAGWDNESGPALYHVHAQGRMCSRPAIGSGIAAHGCAYLSPRDSSDFRSPRFLSKRGSGKSVRYNMSVTEAIELARDALCRAALLVPESRKFCSVFHVGSDGVKHVLVDYDIGEWQKKYLREEADERVKSYIYY</sequence>
<dbReference type="InterPro" id="IPR001353">
    <property type="entry name" value="Proteasome_sua/b"/>
</dbReference>
<dbReference type="EMBL" id="OX459125">
    <property type="protein sequence ID" value="CAI9114692.1"/>
    <property type="molecule type" value="Genomic_DNA"/>
</dbReference>
<dbReference type="GO" id="GO:0051603">
    <property type="term" value="P:proteolysis involved in protein catabolic process"/>
    <property type="evidence" value="ECO:0007669"/>
    <property type="project" value="InterPro"/>
</dbReference>
<proteinExistence type="predicted"/>
<dbReference type="Pfam" id="PF00227">
    <property type="entry name" value="Proteasome"/>
    <property type="match status" value="1"/>
</dbReference>
<dbReference type="Gene3D" id="3.60.20.10">
    <property type="entry name" value="Glutamine Phosphoribosylpyrophosphate, subunit 1, domain 1"/>
    <property type="match status" value="1"/>
</dbReference>
<dbReference type="AlphaFoldDB" id="A0AAV1E5K4"/>
<keyword evidence="2" id="KW-1185">Reference proteome</keyword>
<protein>
    <submittedName>
        <fullName evidence="1">OLC1v1015471C1</fullName>
    </submittedName>
</protein>
<accession>A0AAV1E5K4</accession>
<organism evidence="1 2">
    <name type="scientific">Oldenlandia corymbosa var. corymbosa</name>
    <dbReference type="NCBI Taxonomy" id="529605"/>
    <lineage>
        <taxon>Eukaryota</taxon>
        <taxon>Viridiplantae</taxon>
        <taxon>Streptophyta</taxon>
        <taxon>Embryophyta</taxon>
        <taxon>Tracheophyta</taxon>
        <taxon>Spermatophyta</taxon>
        <taxon>Magnoliopsida</taxon>
        <taxon>eudicotyledons</taxon>
        <taxon>Gunneridae</taxon>
        <taxon>Pentapetalae</taxon>
        <taxon>asterids</taxon>
        <taxon>lamiids</taxon>
        <taxon>Gentianales</taxon>
        <taxon>Rubiaceae</taxon>
        <taxon>Rubioideae</taxon>
        <taxon>Spermacoceae</taxon>
        <taxon>Hedyotis-Oldenlandia complex</taxon>
        <taxon>Oldenlandia</taxon>
    </lineage>
</organism>
<gene>
    <name evidence="1" type="ORF">OLC1_LOCUS21363</name>
</gene>
<name>A0AAV1E5K4_OLDCO</name>
<dbReference type="InterPro" id="IPR029055">
    <property type="entry name" value="Ntn_hydrolases_N"/>
</dbReference>